<protein>
    <submittedName>
        <fullName evidence="1">Uncharacterized protein</fullName>
    </submittedName>
</protein>
<evidence type="ECO:0000313" key="1">
    <source>
        <dbReference type="EMBL" id="RDH38750.1"/>
    </source>
</evidence>
<accession>A0A3F3QI41</accession>
<sequence>MIVWQRRGSRKVKTLSYTQRGLTTSGLMRITNDEPRMNRVKVLRMQFCRCCTRLHSV</sequence>
<evidence type="ECO:0000313" key="2">
    <source>
        <dbReference type="Proteomes" id="UP000253729"/>
    </source>
</evidence>
<gene>
    <name evidence="1" type="ORF">BDQ94DRAFT_134533</name>
</gene>
<dbReference type="RefSeq" id="XP_026631772.1">
    <property type="nucleotide sequence ID" value="XM_026764487.1"/>
</dbReference>
<dbReference type="GeneID" id="38132843"/>
<dbReference type="EMBL" id="KZ852033">
    <property type="protein sequence ID" value="RDH38750.1"/>
    <property type="molecule type" value="Genomic_DNA"/>
</dbReference>
<proteinExistence type="predicted"/>
<organism evidence="1 2">
    <name type="scientific">Aspergillus welwitschiae</name>
    <dbReference type="NCBI Taxonomy" id="1341132"/>
    <lineage>
        <taxon>Eukaryota</taxon>
        <taxon>Fungi</taxon>
        <taxon>Dikarya</taxon>
        <taxon>Ascomycota</taxon>
        <taxon>Pezizomycotina</taxon>
        <taxon>Eurotiomycetes</taxon>
        <taxon>Eurotiomycetidae</taxon>
        <taxon>Eurotiales</taxon>
        <taxon>Aspergillaceae</taxon>
        <taxon>Aspergillus</taxon>
        <taxon>Aspergillus subgen. Circumdati</taxon>
    </lineage>
</organism>
<dbReference type="Proteomes" id="UP000253729">
    <property type="component" value="Unassembled WGS sequence"/>
</dbReference>
<reference evidence="1 2" key="1">
    <citation type="submission" date="2018-07" db="EMBL/GenBank/DDBJ databases">
        <title>The genomes of Aspergillus section Nigri reveals drivers in fungal speciation.</title>
        <authorList>
            <consortium name="DOE Joint Genome Institute"/>
            <person name="Vesth T.C."/>
            <person name="Nybo J."/>
            <person name="Theobald S."/>
            <person name="Brandl J."/>
            <person name="Frisvad J.C."/>
            <person name="Nielsen K.F."/>
            <person name="Lyhne E.K."/>
            <person name="Kogle M.E."/>
            <person name="Kuo A."/>
            <person name="Riley R."/>
            <person name="Clum A."/>
            <person name="Nolan M."/>
            <person name="Lipzen A."/>
            <person name="Salamov A."/>
            <person name="Henrissat B."/>
            <person name="Wiebenga A."/>
            <person name="De vries R.P."/>
            <person name="Grigoriev I.V."/>
            <person name="Mortensen U.H."/>
            <person name="Andersen M.R."/>
            <person name="Baker S.E."/>
        </authorList>
    </citation>
    <scope>NUCLEOTIDE SEQUENCE [LARGE SCALE GENOMIC DNA]</scope>
    <source>
        <strain evidence="1 2">CBS 139.54b</strain>
    </source>
</reference>
<name>A0A3F3QI41_9EURO</name>
<keyword evidence="2" id="KW-1185">Reference proteome</keyword>
<dbReference type="AlphaFoldDB" id="A0A3F3QI41"/>